<proteinExistence type="predicted"/>
<dbReference type="KEGG" id="gms:SOIL9_04190"/>
<evidence type="ECO:0000313" key="2">
    <source>
        <dbReference type="Proteomes" id="UP000464178"/>
    </source>
</evidence>
<reference evidence="1 2" key="1">
    <citation type="submission" date="2019-05" db="EMBL/GenBank/DDBJ databases">
        <authorList>
            <consortium name="Science for Life Laboratories"/>
        </authorList>
    </citation>
    <scope>NUCLEOTIDE SEQUENCE [LARGE SCALE GENOMIC DNA]</scope>
    <source>
        <strain evidence="1">Soil9</strain>
    </source>
</reference>
<name>A0A6P2DAR7_9BACT</name>
<evidence type="ECO:0000313" key="1">
    <source>
        <dbReference type="EMBL" id="VTR98033.1"/>
    </source>
</evidence>
<gene>
    <name evidence="1" type="ORF">SOIL9_04190</name>
</gene>
<sequence length="95" mass="11022">MEWSESHPQGDYYTLFELRYDGDVSHKALAEFWRGILTDGRRLAVGWDWGWLVFQVTSDKIWAWLSESTTHSRRVRFCLLSSARPSSGNTTGSHK</sequence>
<dbReference type="AlphaFoldDB" id="A0A6P2DAR7"/>
<dbReference type="RefSeq" id="WP_162671462.1">
    <property type="nucleotide sequence ID" value="NZ_LR593886.1"/>
</dbReference>
<keyword evidence="2" id="KW-1185">Reference proteome</keyword>
<protein>
    <submittedName>
        <fullName evidence="1">Uncharacterized protein</fullName>
    </submittedName>
</protein>
<dbReference type="EMBL" id="LR593886">
    <property type="protein sequence ID" value="VTR98033.1"/>
    <property type="molecule type" value="Genomic_DNA"/>
</dbReference>
<accession>A0A6P2DAR7</accession>
<organism evidence="1 2">
    <name type="scientific">Gemmata massiliana</name>
    <dbReference type="NCBI Taxonomy" id="1210884"/>
    <lineage>
        <taxon>Bacteria</taxon>
        <taxon>Pseudomonadati</taxon>
        <taxon>Planctomycetota</taxon>
        <taxon>Planctomycetia</taxon>
        <taxon>Gemmatales</taxon>
        <taxon>Gemmataceae</taxon>
        <taxon>Gemmata</taxon>
    </lineage>
</organism>
<dbReference type="Proteomes" id="UP000464178">
    <property type="component" value="Chromosome"/>
</dbReference>